<comment type="caution">
    <text evidence="4">The sequence shown here is derived from an EMBL/GenBank/DDBJ whole genome shotgun (WGS) entry which is preliminary data.</text>
</comment>
<dbReference type="PANTHER" id="PTHR26379">
    <property type="entry name" value="BTB/POZ AND MATH DOMAIN-CONTAINING PROTEIN 1"/>
    <property type="match status" value="1"/>
</dbReference>
<evidence type="ECO:0000259" key="3">
    <source>
        <dbReference type="PROSITE" id="PS50144"/>
    </source>
</evidence>
<dbReference type="InterPro" id="IPR045005">
    <property type="entry name" value="BPM1-6"/>
</dbReference>
<dbReference type="OrthoDB" id="6496053at2759"/>
<dbReference type="Pfam" id="PF00651">
    <property type="entry name" value="BTB"/>
    <property type="match status" value="1"/>
</dbReference>
<dbReference type="PANTHER" id="PTHR26379:SF187">
    <property type="entry name" value="OS07G0655300 PROTEIN"/>
    <property type="match status" value="1"/>
</dbReference>
<feature type="compositionally biased region" description="Polar residues" evidence="1">
    <location>
        <begin position="1053"/>
        <end position="1074"/>
    </location>
</feature>
<feature type="region of interest" description="Disordered" evidence="1">
    <location>
        <begin position="1"/>
        <end position="23"/>
    </location>
</feature>
<organism evidence="4 5">
    <name type="scientific">Cystoisospora suis</name>
    <dbReference type="NCBI Taxonomy" id="483139"/>
    <lineage>
        <taxon>Eukaryota</taxon>
        <taxon>Sar</taxon>
        <taxon>Alveolata</taxon>
        <taxon>Apicomplexa</taxon>
        <taxon>Conoidasida</taxon>
        <taxon>Coccidia</taxon>
        <taxon>Eucoccidiorida</taxon>
        <taxon>Eimeriorina</taxon>
        <taxon>Sarcocystidae</taxon>
        <taxon>Cystoisospora</taxon>
    </lineage>
</organism>
<dbReference type="InterPro" id="IPR008974">
    <property type="entry name" value="TRAF-like"/>
</dbReference>
<feature type="domain" description="MATH" evidence="3">
    <location>
        <begin position="143"/>
        <end position="293"/>
    </location>
</feature>
<dbReference type="GO" id="GO:0016567">
    <property type="term" value="P:protein ubiquitination"/>
    <property type="evidence" value="ECO:0007669"/>
    <property type="project" value="InterPro"/>
</dbReference>
<dbReference type="VEuPathDB" id="ToxoDB:CSUI_004809"/>
<feature type="region of interest" description="Disordered" evidence="1">
    <location>
        <begin position="1021"/>
        <end position="1106"/>
    </location>
</feature>
<dbReference type="RefSeq" id="XP_067923027.1">
    <property type="nucleotide sequence ID" value="XM_068064993.1"/>
</dbReference>
<dbReference type="InterPro" id="IPR000210">
    <property type="entry name" value="BTB/POZ_dom"/>
</dbReference>
<evidence type="ECO:0000313" key="5">
    <source>
        <dbReference type="Proteomes" id="UP000221165"/>
    </source>
</evidence>
<feature type="compositionally biased region" description="Polar residues" evidence="1">
    <location>
        <begin position="62"/>
        <end position="73"/>
    </location>
</feature>
<dbReference type="Gene3D" id="3.30.710.10">
    <property type="entry name" value="Potassium Channel Kv1.1, Chain A"/>
    <property type="match status" value="1"/>
</dbReference>
<feature type="compositionally biased region" description="Basic and acidic residues" evidence="1">
    <location>
        <begin position="1094"/>
        <end position="1106"/>
    </location>
</feature>
<name>A0A2C6KZT7_9APIC</name>
<feature type="region of interest" description="Disordered" evidence="1">
    <location>
        <begin position="36"/>
        <end position="125"/>
    </location>
</feature>
<dbReference type="InterPro" id="IPR002083">
    <property type="entry name" value="MATH/TRAF_dom"/>
</dbReference>
<dbReference type="GeneID" id="94428204"/>
<evidence type="ECO:0000259" key="2">
    <source>
        <dbReference type="PROSITE" id="PS50097"/>
    </source>
</evidence>
<dbReference type="CDD" id="cd00121">
    <property type="entry name" value="MATH"/>
    <property type="match status" value="1"/>
</dbReference>
<feature type="compositionally biased region" description="Basic residues" evidence="1">
    <location>
        <begin position="755"/>
        <end position="765"/>
    </location>
</feature>
<sequence>MRLLAQTQHTQHTRCRAVGGPGFRYRARGISLNDTCTNETQQYRHRGVQRAGARPSRRGAIDSSSVRQPSTDAATDPARSAPVATSDSSASLAQPSDSDPAVPGNAPLLESSTPQGGGRVPRQPVFSPTYRQFDLSSHVNKRRVRANWKVAHFAEIWTLAKNKFLRVPDEDQYIDSPPFGDDKVGTWFLRLYPYGDVTNAGSLELYLMVDSSLSEDLIVHYKLQIVRQQHQGSAATSNNLKQNCVIQYEDSDLYSKNEPGVGYGPTHLCDVSTKKKVLGLTWSDGSLRIRALMDCPITDTFQGPSARQVQRSSAGRSVVAISQLAMPPPGGKLDNASAFQPLNTKTLSEELLDFVTQQENDLEIHFRGERFTANRLVLASRSKVFCAMLNGRFQEGNGGPGGRFAFQSCSRKILPALPDKDLDVPSTPRDQLDLSETTGLSAAALRNLLEYMHTDMCPLLTSVTPAEPRQQDADNIGAQETDTDRVEALLELLAAADLYDVQSLYDRCVNEITGSLSRKNFASVLLCASRINCRRLVKATRQFASSLKGGEVAGKMLQLFEAFWESGTNIHALPATKLLPGNPKAGGGFEDSSVSSPGKTSEPGIPTTSICLGCTAAGSSCSSKSDLLQCFTMDSPSTLVKRCERGGAEHAASALGTHGTLPVSLSTAVTANQHTGHANGNGITRRATTTRHAQRLCCTSADCPGSGTELRCSVRDTPCALGNFEDDPSSTSSDSPRTVSPSHAAPSKRELLASPRRRPAHKKQRVIGPAGHHSTWVTDEEAFPAQLSLRTRRRSSGVNGGIRRDLQWHSDSACQAVCSPACSPPFSPGRRKLPANSGATGYRRWEAATVTCPRSHSNYQLPQDRDSLSPAVCRGHCTSTSCATSSAAECESPLLQSYNAHSQSMGEKEECASRTISTGSLSLPHISSLDKDSASSPSIYPCCSCRDDSHSPVPQAPAADNAALNPQGRSRSLAATAASTPSESETCPQALNDGATEERSSVDTSARGSCATTVAAAGSRSQASGCTVATDRPTGTADEAQGTERTAGAELTPSGQMPSISPGSAHTVASSEPGTAQPKRMSAGLEASPPCGGDRSRAPENSKTSE</sequence>
<dbReference type="PROSITE" id="PS50097">
    <property type="entry name" value="BTB"/>
    <property type="match status" value="1"/>
</dbReference>
<feature type="compositionally biased region" description="Polar residues" evidence="1">
    <location>
        <begin position="83"/>
        <end position="97"/>
    </location>
</feature>
<feature type="compositionally biased region" description="Low complexity" evidence="1">
    <location>
        <begin position="969"/>
        <end position="986"/>
    </location>
</feature>
<feature type="region of interest" description="Disordered" evidence="1">
    <location>
        <begin position="724"/>
        <end position="768"/>
    </location>
</feature>
<gene>
    <name evidence="4" type="ORF">CSUI_004809</name>
</gene>
<dbReference type="SMART" id="SM00225">
    <property type="entry name" value="BTB"/>
    <property type="match status" value="1"/>
</dbReference>
<dbReference type="SUPFAM" id="SSF54695">
    <property type="entry name" value="POZ domain"/>
    <property type="match status" value="1"/>
</dbReference>
<dbReference type="AlphaFoldDB" id="A0A2C6KZT7"/>
<feature type="domain" description="BTB" evidence="2">
    <location>
        <begin position="360"/>
        <end position="461"/>
    </location>
</feature>
<feature type="region of interest" description="Disordered" evidence="1">
    <location>
        <begin position="953"/>
        <end position="1007"/>
    </location>
</feature>
<evidence type="ECO:0000256" key="1">
    <source>
        <dbReference type="SAM" id="MobiDB-lite"/>
    </source>
</evidence>
<dbReference type="PROSITE" id="PS50144">
    <property type="entry name" value="MATH"/>
    <property type="match status" value="1"/>
</dbReference>
<feature type="compositionally biased region" description="Low complexity" evidence="1">
    <location>
        <begin position="729"/>
        <end position="742"/>
    </location>
</feature>
<dbReference type="Proteomes" id="UP000221165">
    <property type="component" value="Unassembled WGS sequence"/>
</dbReference>
<proteinExistence type="predicted"/>
<protein>
    <submittedName>
        <fullName evidence="4">Btb poz domain-containing protein</fullName>
    </submittedName>
</protein>
<dbReference type="CDD" id="cd18186">
    <property type="entry name" value="BTB_POZ_ZBTB_KLHL-like"/>
    <property type="match status" value="1"/>
</dbReference>
<dbReference type="EMBL" id="MIGC01002284">
    <property type="protein sequence ID" value="PHJ21344.1"/>
    <property type="molecule type" value="Genomic_DNA"/>
</dbReference>
<keyword evidence="5" id="KW-1185">Reference proteome</keyword>
<accession>A0A2C6KZT7</accession>
<dbReference type="InterPro" id="IPR011333">
    <property type="entry name" value="SKP1/BTB/POZ_sf"/>
</dbReference>
<evidence type="ECO:0000313" key="4">
    <source>
        <dbReference type="EMBL" id="PHJ21344.1"/>
    </source>
</evidence>
<feature type="compositionally biased region" description="Polar residues" evidence="1">
    <location>
        <begin position="1"/>
        <end position="10"/>
    </location>
</feature>
<dbReference type="SUPFAM" id="SSF49599">
    <property type="entry name" value="TRAF domain-like"/>
    <property type="match status" value="1"/>
</dbReference>
<dbReference type="Gene3D" id="2.60.210.10">
    <property type="entry name" value="Apoptosis, Tumor Necrosis Factor Receptor Associated Protein 2, Chain A"/>
    <property type="match status" value="1"/>
</dbReference>
<reference evidence="4 5" key="1">
    <citation type="journal article" date="2017" name="Int. J. Parasitol.">
        <title>The genome of the protozoan parasite Cystoisospora suis and a reverse vaccinology approach to identify vaccine candidates.</title>
        <authorList>
            <person name="Palmieri N."/>
            <person name="Shrestha A."/>
            <person name="Ruttkowski B."/>
            <person name="Beck T."/>
            <person name="Vogl C."/>
            <person name="Tomley F."/>
            <person name="Blake D.P."/>
            <person name="Joachim A."/>
        </authorList>
    </citation>
    <scope>NUCLEOTIDE SEQUENCE [LARGE SCALE GENOMIC DNA]</scope>
    <source>
        <strain evidence="4 5">Wien I</strain>
    </source>
</reference>